<dbReference type="Proteomes" id="UP001206639">
    <property type="component" value="Unassembled WGS sequence"/>
</dbReference>
<evidence type="ECO:0000313" key="2">
    <source>
        <dbReference type="EMBL" id="MCT7659165.1"/>
    </source>
</evidence>
<proteinExistence type="predicted"/>
<dbReference type="RefSeq" id="WP_260993233.1">
    <property type="nucleotide sequence ID" value="NZ_JAODWD010000003.1"/>
</dbReference>
<protein>
    <submittedName>
        <fullName evidence="2">Ester cyclase</fullName>
    </submittedName>
</protein>
<evidence type="ECO:0000313" key="3">
    <source>
        <dbReference type="Proteomes" id="UP001206639"/>
    </source>
</evidence>
<name>A0ABT2MA77_9MYCO</name>
<sequence length="117" mass="12819">MSDVTAAEKLYRRWIHEVWAGQPIAADLVADDFVGHWPGRDVHGPAELAAIIGETLNMFRELTFEIELGPLTDGDLMAGRWIGVGQHASGEARFFGNDILRIADGRIAEYWPGTSAG</sequence>
<gene>
    <name evidence="2" type="ORF">N4S67_12105</name>
</gene>
<accession>A0ABT2MA77</accession>
<dbReference type="EMBL" id="JAODWD010000003">
    <property type="protein sequence ID" value="MCT7659165.1"/>
    <property type="molecule type" value="Genomic_DNA"/>
</dbReference>
<comment type="caution">
    <text evidence="2">The sequence shown here is derived from an EMBL/GenBank/DDBJ whole genome shotgun (WGS) entry which is preliminary data.</text>
</comment>
<keyword evidence="3" id="KW-1185">Reference proteome</keyword>
<evidence type="ECO:0000259" key="1">
    <source>
        <dbReference type="Pfam" id="PF12680"/>
    </source>
</evidence>
<organism evidence="2 3">
    <name type="scientific">Mycobacterium deserti</name>
    <dbReference type="NCBI Taxonomy" id="2978347"/>
    <lineage>
        <taxon>Bacteria</taxon>
        <taxon>Bacillati</taxon>
        <taxon>Actinomycetota</taxon>
        <taxon>Actinomycetes</taxon>
        <taxon>Mycobacteriales</taxon>
        <taxon>Mycobacteriaceae</taxon>
        <taxon>Mycobacterium</taxon>
    </lineage>
</organism>
<dbReference type="Gene3D" id="3.10.450.50">
    <property type="match status" value="1"/>
</dbReference>
<reference evidence="3" key="1">
    <citation type="submission" date="2023-07" db="EMBL/GenBank/DDBJ databases">
        <authorList>
            <person name="Deng Y."/>
            <person name="Zhang Y.-Q."/>
        </authorList>
    </citation>
    <scope>NUCLEOTIDE SEQUENCE [LARGE SCALE GENOMIC DNA]</scope>
    <source>
        <strain evidence="3">CPCC 205710</strain>
    </source>
</reference>
<feature type="domain" description="SnoaL-like" evidence="1">
    <location>
        <begin position="12"/>
        <end position="110"/>
    </location>
</feature>
<dbReference type="SUPFAM" id="SSF54427">
    <property type="entry name" value="NTF2-like"/>
    <property type="match status" value="1"/>
</dbReference>
<dbReference type="InterPro" id="IPR037401">
    <property type="entry name" value="SnoaL-like"/>
</dbReference>
<dbReference type="InterPro" id="IPR032710">
    <property type="entry name" value="NTF2-like_dom_sf"/>
</dbReference>
<dbReference type="Pfam" id="PF12680">
    <property type="entry name" value="SnoaL_2"/>
    <property type="match status" value="1"/>
</dbReference>